<evidence type="ECO:0000256" key="4">
    <source>
        <dbReference type="SAM" id="Phobius"/>
    </source>
</evidence>
<dbReference type="Pfam" id="PF12796">
    <property type="entry name" value="Ank_2"/>
    <property type="match status" value="1"/>
</dbReference>
<keyword evidence="1" id="KW-0677">Repeat</keyword>
<evidence type="ECO:0000256" key="1">
    <source>
        <dbReference type="ARBA" id="ARBA00022737"/>
    </source>
</evidence>
<feature type="transmembrane region" description="Helical" evidence="4">
    <location>
        <begin position="77"/>
        <end position="97"/>
    </location>
</feature>
<gene>
    <name evidence="6" type="ORF">GPA25_12010</name>
</gene>
<comment type="caution">
    <text evidence="6">The sequence shown here is derived from an EMBL/GenBank/DDBJ whole genome shotgun (WGS) entry which is preliminary data.</text>
</comment>
<evidence type="ECO:0000313" key="7">
    <source>
        <dbReference type="Proteomes" id="UP000648984"/>
    </source>
</evidence>
<dbReference type="PANTHER" id="PTHR24171">
    <property type="entry name" value="ANKYRIN REPEAT DOMAIN-CONTAINING PROTEIN 39-RELATED"/>
    <property type="match status" value="1"/>
</dbReference>
<dbReference type="PROSITE" id="PS50088">
    <property type="entry name" value="ANK_REPEAT"/>
    <property type="match status" value="2"/>
</dbReference>
<organism evidence="6 7">
    <name type="scientific">Aromatoleum diolicum</name>
    <dbReference type="NCBI Taxonomy" id="75796"/>
    <lineage>
        <taxon>Bacteria</taxon>
        <taxon>Pseudomonadati</taxon>
        <taxon>Pseudomonadota</taxon>
        <taxon>Betaproteobacteria</taxon>
        <taxon>Rhodocyclales</taxon>
        <taxon>Rhodocyclaceae</taxon>
        <taxon>Aromatoleum</taxon>
    </lineage>
</organism>
<feature type="domain" description="Cds6 C-terminal" evidence="5">
    <location>
        <begin position="329"/>
        <end position="432"/>
    </location>
</feature>
<name>A0ABX1QAX4_9RHOO</name>
<proteinExistence type="predicted"/>
<dbReference type="Gene3D" id="1.25.40.20">
    <property type="entry name" value="Ankyrin repeat-containing domain"/>
    <property type="match status" value="1"/>
</dbReference>
<dbReference type="SMART" id="SM00248">
    <property type="entry name" value="ANK"/>
    <property type="match status" value="2"/>
</dbReference>
<keyword evidence="4" id="KW-0472">Membrane</keyword>
<keyword evidence="2 3" id="KW-0040">ANK repeat</keyword>
<dbReference type="SUPFAM" id="SSF48403">
    <property type="entry name" value="Ankyrin repeat"/>
    <property type="match status" value="1"/>
</dbReference>
<keyword evidence="4" id="KW-0812">Transmembrane</keyword>
<accession>A0ABX1QAX4</accession>
<dbReference type="Gene3D" id="3.10.450.50">
    <property type="match status" value="1"/>
</dbReference>
<protein>
    <recommendedName>
        <fullName evidence="5">Cds6 C-terminal domain-containing protein</fullName>
    </recommendedName>
</protein>
<feature type="repeat" description="ANK" evidence="3">
    <location>
        <begin position="197"/>
        <end position="233"/>
    </location>
</feature>
<keyword evidence="4" id="KW-1133">Transmembrane helix</keyword>
<dbReference type="EMBL" id="WTVQ01000018">
    <property type="protein sequence ID" value="NMG75483.1"/>
    <property type="molecule type" value="Genomic_DNA"/>
</dbReference>
<dbReference type="InterPro" id="IPR032710">
    <property type="entry name" value="NTF2-like_dom_sf"/>
</dbReference>
<dbReference type="InterPro" id="IPR002110">
    <property type="entry name" value="Ankyrin_rpt"/>
</dbReference>
<evidence type="ECO:0000313" key="6">
    <source>
        <dbReference type="EMBL" id="NMG75483.1"/>
    </source>
</evidence>
<dbReference type="PROSITE" id="PS50297">
    <property type="entry name" value="ANK_REP_REGION"/>
    <property type="match status" value="2"/>
</dbReference>
<dbReference type="RefSeq" id="WP_169260634.1">
    <property type="nucleotide sequence ID" value="NZ_WTVQ01000018.1"/>
</dbReference>
<sequence length="436" mass="46548">MPLLARRHTLRRFFVMPVGNVTVRRGDLITIKLRSVCRYCRVIRTLFGIQCAKGKLIESVPPAIGNKMQYLSLRRCIGVRVIRGVAGLVLAGGYGMALSASMPVPFKVDFRPEFTAVAHVSCPQAGALPRPLIDAVACGDAFRVRARLAEGADVSVTDSRVRYTGRTALHHAAQRADLATVELLLAAGANPDAADAQGNTPLHLLAMRRRSDSEVAVARSLLDAGADGRLRNARGRSAVAELMVFASYSLDPLRISAEPLGAVLDEAEATGPMRARHTTGAAPQAAGEAVEIAAMPVVAVQAGTTASAASATATAVPSSASTVNAEESVRNALQAWAAAWSSRDVDAYLARYASSFKPADGKSIDAWRTQRRQRLGGAASIEVKLSELAVTVEGDRAVAKFQQEYRSDSLQAIDRKTVVLISEAKVWRIIEERSVK</sequence>
<evidence type="ECO:0000256" key="2">
    <source>
        <dbReference type="ARBA" id="ARBA00023043"/>
    </source>
</evidence>
<dbReference type="SUPFAM" id="SSF54427">
    <property type="entry name" value="NTF2-like"/>
    <property type="match status" value="1"/>
</dbReference>
<reference evidence="6 7" key="1">
    <citation type="submission" date="2019-12" db="EMBL/GenBank/DDBJ databases">
        <title>Comparative genomics gives insights into the taxonomy of the Azoarcus-Aromatoleum group and reveals separate origins of nif in the plant-associated Azoarcus and non-plant-associated Aromatoleum sub-groups.</title>
        <authorList>
            <person name="Lafos M."/>
            <person name="Maluk M."/>
            <person name="Batista M."/>
            <person name="Junghare M."/>
            <person name="Carmona M."/>
            <person name="Faoro H."/>
            <person name="Cruz L.M."/>
            <person name="Battistoni F."/>
            <person name="De Souza E."/>
            <person name="Pedrosa F."/>
            <person name="Chen W.-M."/>
            <person name="Poole P.S."/>
            <person name="Dixon R.A."/>
            <person name="James E.K."/>
        </authorList>
    </citation>
    <scope>NUCLEOTIDE SEQUENCE [LARGE SCALE GENOMIC DNA]</scope>
    <source>
        <strain evidence="6 7">22Lin</strain>
    </source>
</reference>
<evidence type="ECO:0000259" key="5">
    <source>
        <dbReference type="Pfam" id="PF24125"/>
    </source>
</evidence>
<feature type="repeat" description="ANK" evidence="3">
    <location>
        <begin position="164"/>
        <end position="196"/>
    </location>
</feature>
<dbReference type="Proteomes" id="UP000648984">
    <property type="component" value="Unassembled WGS sequence"/>
</dbReference>
<dbReference type="InterPro" id="IPR036770">
    <property type="entry name" value="Ankyrin_rpt-contain_sf"/>
</dbReference>
<dbReference type="InterPro" id="IPR056203">
    <property type="entry name" value="Cds6_C"/>
</dbReference>
<evidence type="ECO:0000256" key="3">
    <source>
        <dbReference type="PROSITE-ProRule" id="PRU00023"/>
    </source>
</evidence>
<dbReference type="Pfam" id="PF24125">
    <property type="entry name" value="Cds6_C"/>
    <property type="match status" value="1"/>
</dbReference>
<keyword evidence="7" id="KW-1185">Reference proteome</keyword>